<proteinExistence type="predicted"/>
<evidence type="ECO:0000313" key="2">
    <source>
        <dbReference type="EMBL" id="BCK00752.1"/>
    </source>
</evidence>
<evidence type="ECO:0000313" key="3">
    <source>
        <dbReference type="Proteomes" id="UP000515703"/>
    </source>
</evidence>
<reference evidence="2 3" key="2">
    <citation type="submission" date="2020-08" db="EMBL/GenBank/DDBJ databases">
        <authorList>
            <person name="Ueki A."/>
            <person name="Tonouchi A."/>
        </authorList>
    </citation>
    <scope>NUCLEOTIDE SEQUENCE [LARGE SCALE GENOMIC DNA]</scope>
    <source>
        <strain evidence="2 3">CTTW</strain>
    </source>
</reference>
<dbReference type="EMBL" id="AP023368">
    <property type="protein sequence ID" value="BCK00752.1"/>
    <property type="molecule type" value="Genomic_DNA"/>
</dbReference>
<keyword evidence="3" id="KW-1185">Reference proteome</keyword>
<name>A0A7I8DU44_9FIRM</name>
<dbReference type="KEGG" id="acht:bsdcttw_37920"/>
<feature type="transmembrane region" description="Helical" evidence="1">
    <location>
        <begin position="31"/>
        <end position="52"/>
    </location>
</feature>
<protein>
    <submittedName>
        <fullName evidence="2">Uncharacterized protein</fullName>
    </submittedName>
</protein>
<gene>
    <name evidence="2" type="ORF">bsdcttw_37920</name>
</gene>
<keyword evidence="1" id="KW-0472">Membrane</keyword>
<organism evidence="2 3">
    <name type="scientific">Anaerocolumna chitinilytica</name>
    <dbReference type="NCBI Taxonomy" id="1727145"/>
    <lineage>
        <taxon>Bacteria</taxon>
        <taxon>Bacillati</taxon>
        <taxon>Bacillota</taxon>
        <taxon>Clostridia</taxon>
        <taxon>Lachnospirales</taxon>
        <taxon>Lachnospiraceae</taxon>
        <taxon>Anaerocolumna</taxon>
    </lineage>
</organism>
<evidence type="ECO:0000256" key="1">
    <source>
        <dbReference type="SAM" id="Phobius"/>
    </source>
</evidence>
<reference evidence="2 3" key="1">
    <citation type="submission" date="2020-08" db="EMBL/GenBank/DDBJ databases">
        <title>Draft genome sequencing of an Anaerocolumna strain isolated from anoxic soil subjected to BSD treatment.</title>
        <authorList>
            <person name="Uek A."/>
            <person name="Tonouchi A."/>
        </authorList>
    </citation>
    <scope>NUCLEOTIDE SEQUENCE [LARGE SCALE GENOMIC DNA]</scope>
    <source>
        <strain evidence="2 3">CTTW</strain>
    </source>
</reference>
<dbReference type="AlphaFoldDB" id="A0A7I8DU44"/>
<dbReference type="Proteomes" id="UP000515703">
    <property type="component" value="Chromosome"/>
</dbReference>
<accession>A0A7I8DU44</accession>
<keyword evidence="1" id="KW-1133">Transmembrane helix</keyword>
<sequence>MLDPSFAKNIDFSFFIIKVYTNNETYKIMNLPLMVAIAQLIYNAIVVITYKLKRASTEDSNKSV</sequence>
<keyword evidence="1" id="KW-0812">Transmembrane</keyword>